<feature type="compositionally biased region" description="Polar residues" evidence="1">
    <location>
        <begin position="7"/>
        <end position="16"/>
    </location>
</feature>
<proteinExistence type="predicted"/>
<sequence length="374" mass="41936">MTDASGEESSNSSPAYASNKPAPGRICRRQRVAPHQPETEENLRTLMFWARLLRAVECGLGKNSNLSLTPTPEDCVMSLSLSLLYCKIKLTDTEAWGRKSGDSGRSFIRSVQRAEIVDAPLSAPFIERRSWTLLHPFYSESGDSGRSFIQSGDRGRSFIRSIQRAEIVDAPSSVLFRERRSWTLLHPFCSESGDSGRSFICSVQRAEIVGKETVRVKVAFSYSFYPRDQLLHTKRFEVFCRTVRQFVEKCFRENQRRAGDTTFACLSRKINGSLGWIIGIDCVRSQSSELLYCNNDTIFIGRKAQRATSHAQDIVKHGAGRSKSLGFGTGQRSKAGSSHPLVDTNYSQESRQIILQMKSIGLDLSTSRISYCLD</sequence>
<dbReference type="AlphaFoldDB" id="A0AAE1BA15"/>
<name>A0AAE1BA15_9GAST</name>
<evidence type="ECO:0000313" key="3">
    <source>
        <dbReference type="Proteomes" id="UP001283361"/>
    </source>
</evidence>
<keyword evidence="3" id="KW-1185">Reference proteome</keyword>
<dbReference type="EMBL" id="JAWDGP010000257">
    <property type="protein sequence ID" value="KAK3802278.1"/>
    <property type="molecule type" value="Genomic_DNA"/>
</dbReference>
<feature type="region of interest" description="Disordered" evidence="1">
    <location>
        <begin position="1"/>
        <end position="25"/>
    </location>
</feature>
<organism evidence="2 3">
    <name type="scientific">Elysia crispata</name>
    <name type="common">lettuce slug</name>
    <dbReference type="NCBI Taxonomy" id="231223"/>
    <lineage>
        <taxon>Eukaryota</taxon>
        <taxon>Metazoa</taxon>
        <taxon>Spiralia</taxon>
        <taxon>Lophotrochozoa</taxon>
        <taxon>Mollusca</taxon>
        <taxon>Gastropoda</taxon>
        <taxon>Heterobranchia</taxon>
        <taxon>Euthyneura</taxon>
        <taxon>Panpulmonata</taxon>
        <taxon>Sacoglossa</taxon>
        <taxon>Placobranchoidea</taxon>
        <taxon>Plakobranchidae</taxon>
        <taxon>Elysia</taxon>
    </lineage>
</organism>
<evidence type="ECO:0000313" key="2">
    <source>
        <dbReference type="EMBL" id="KAK3802278.1"/>
    </source>
</evidence>
<accession>A0AAE1BA15</accession>
<reference evidence="2" key="1">
    <citation type="journal article" date="2023" name="G3 (Bethesda)">
        <title>A reference genome for the long-term kleptoplast-retaining sea slug Elysia crispata morphotype clarki.</title>
        <authorList>
            <person name="Eastman K.E."/>
            <person name="Pendleton A.L."/>
            <person name="Shaikh M.A."/>
            <person name="Suttiyut T."/>
            <person name="Ogas R."/>
            <person name="Tomko P."/>
            <person name="Gavelis G."/>
            <person name="Widhalm J.R."/>
            <person name="Wisecaver J.H."/>
        </authorList>
    </citation>
    <scope>NUCLEOTIDE SEQUENCE</scope>
    <source>
        <strain evidence="2">ECLA1</strain>
    </source>
</reference>
<evidence type="ECO:0000256" key="1">
    <source>
        <dbReference type="SAM" id="MobiDB-lite"/>
    </source>
</evidence>
<comment type="caution">
    <text evidence="2">The sequence shown here is derived from an EMBL/GenBank/DDBJ whole genome shotgun (WGS) entry which is preliminary data.</text>
</comment>
<gene>
    <name evidence="2" type="ORF">RRG08_029008</name>
</gene>
<dbReference type="Proteomes" id="UP001283361">
    <property type="component" value="Unassembled WGS sequence"/>
</dbReference>
<protein>
    <submittedName>
        <fullName evidence="2">Uncharacterized protein</fullName>
    </submittedName>
</protein>